<dbReference type="GO" id="GO:0016491">
    <property type="term" value="F:oxidoreductase activity"/>
    <property type="evidence" value="ECO:0007669"/>
    <property type="project" value="UniProtKB-KW"/>
</dbReference>
<dbReference type="PANTHER" id="PTHR35870">
    <property type="entry name" value="PROTEIN, PUTATIVE (AFU_ORTHOLOGUE AFUA_5G03330)-RELATED"/>
    <property type="match status" value="1"/>
</dbReference>
<dbReference type="AlphaFoldDB" id="A0A128FEK3"/>
<dbReference type="OrthoDB" id="6457937at2"/>
<dbReference type="STRING" id="1796497.GCE9029_04551"/>
<evidence type="ECO:0008006" key="4">
    <source>
        <dbReference type="Google" id="ProtNLM"/>
    </source>
</evidence>
<reference evidence="3" key="1">
    <citation type="submission" date="2016-02" db="EMBL/GenBank/DDBJ databases">
        <authorList>
            <person name="Rodrigo-Torres Lidia"/>
            <person name="Arahal R.David."/>
        </authorList>
    </citation>
    <scope>NUCLEOTIDE SEQUENCE [LARGE SCALE GENOMIC DNA]</scope>
    <source>
        <strain evidence="3">CECT 9029</strain>
    </source>
</reference>
<dbReference type="Proteomes" id="UP000071641">
    <property type="component" value="Unassembled WGS sequence"/>
</dbReference>
<dbReference type="RefSeq" id="WP_062667185.1">
    <property type="nucleotide sequence ID" value="NZ_FIZX01000006.1"/>
</dbReference>
<keyword evidence="3" id="KW-1185">Reference proteome</keyword>
<organism evidence="2 3">
    <name type="scientific">Grimontia celer</name>
    <dbReference type="NCBI Taxonomy" id="1796497"/>
    <lineage>
        <taxon>Bacteria</taxon>
        <taxon>Pseudomonadati</taxon>
        <taxon>Pseudomonadota</taxon>
        <taxon>Gammaproteobacteria</taxon>
        <taxon>Vibrionales</taxon>
        <taxon>Vibrionaceae</taxon>
        <taxon>Grimontia</taxon>
    </lineage>
</organism>
<sequence>MFKPITSEALSLIRHGHRYSPVFGPRLSNHLPMALIAMSRLGASSKDLHDEFQRAIPHLEAEQNPVTPQALKLGEKTHNADFVLYYSKELETKGIEATLKKALPTLLPGIAAGSFHALIRLAYAVEGEDFTEIGHALAYWSSGFTPLGKLQYATDKDAVSHLNEALGVMRDHTYREGIIIDHVEELRELAKYHAVSTQPASLTKESVAIVVLSQYSASNDFTLLHGVTGFQALLSLAPFISNFDFALDCFWQAYVGAACTAEYREPVAPERRNIRPDWGLYFKQALATQDDHTIKLIYSCARIYNELQLDEALFAINVRLGSVDLW</sequence>
<evidence type="ECO:0000313" key="3">
    <source>
        <dbReference type="Proteomes" id="UP000071641"/>
    </source>
</evidence>
<protein>
    <recommendedName>
        <fullName evidence="4">Questin oxidase family protein</fullName>
    </recommendedName>
</protein>
<dbReference type="InterPro" id="IPR025337">
    <property type="entry name" value="Questin_oxidase-like"/>
</dbReference>
<dbReference type="EMBL" id="FIZX01000006">
    <property type="protein sequence ID" value="CZF84691.1"/>
    <property type="molecule type" value="Genomic_DNA"/>
</dbReference>
<evidence type="ECO:0000256" key="1">
    <source>
        <dbReference type="ARBA" id="ARBA00023002"/>
    </source>
</evidence>
<proteinExistence type="predicted"/>
<accession>A0A128FEK3</accession>
<dbReference type="Pfam" id="PF14027">
    <property type="entry name" value="Questin_oxidase"/>
    <property type="match status" value="1"/>
</dbReference>
<keyword evidence="1" id="KW-0560">Oxidoreductase</keyword>
<dbReference type="PANTHER" id="PTHR35870:SF1">
    <property type="entry name" value="PROTEIN, PUTATIVE (AFU_ORTHOLOGUE AFUA_5G03330)-RELATED"/>
    <property type="match status" value="1"/>
</dbReference>
<gene>
    <name evidence="2" type="ORF">GCE9029_04551</name>
</gene>
<evidence type="ECO:0000313" key="2">
    <source>
        <dbReference type="EMBL" id="CZF84691.1"/>
    </source>
</evidence>
<name>A0A128FEK3_9GAMM</name>